<organism evidence="2 3">
    <name type="scientific">Breznakia pachnodae</name>
    <dbReference type="NCBI Taxonomy" id="265178"/>
    <lineage>
        <taxon>Bacteria</taxon>
        <taxon>Bacillati</taxon>
        <taxon>Bacillota</taxon>
        <taxon>Erysipelotrichia</taxon>
        <taxon>Erysipelotrichales</taxon>
        <taxon>Erysipelotrichaceae</taxon>
        <taxon>Breznakia</taxon>
    </lineage>
</organism>
<protein>
    <submittedName>
        <fullName evidence="2">NDP-sugar pyrophosphorylase family protein</fullName>
    </submittedName>
</protein>
<reference evidence="2 3" key="1">
    <citation type="submission" date="2023-07" db="EMBL/GenBank/DDBJ databases">
        <title>Genomic Encyclopedia of Type Strains, Phase IV (KMG-IV): sequencing the most valuable type-strain genomes for metagenomic binning, comparative biology and taxonomic classification.</title>
        <authorList>
            <person name="Goeker M."/>
        </authorList>
    </citation>
    <scope>NUCLEOTIDE SEQUENCE [LARGE SCALE GENOMIC DNA]</scope>
    <source>
        <strain evidence="2 3">DSM 16784</strain>
    </source>
</reference>
<dbReference type="RefSeq" id="WP_307409646.1">
    <property type="nucleotide sequence ID" value="NZ_JAUSUR010000006.1"/>
</dbReference>
<name>A0ABU0E5S0_9FIRM</name>
<sequence length="303" mass="34486">MKKTSLVVLAAGMGSRYGGLKQIDKIGPNGEIILELSVYDAIKAGFNEVIFIIKKEIEQDFKEAIGDKISKQFEVKYVFQDIDRIPEGFSVPEGREKPWGTGHALLCCEDVIDSPFAVINADDYYGREGFVKLHDFLVNSTDENEYAMVGYILANTVSENGSVARGVCTVEDGKLTNVDELTRIEKHLKGIEYSKDEGMTWLPLADNRLVSMNMWGFKPNFIQYMKEDFVKFFETEVPKNLMKSEFFIPKEVGKMLRESKIEVQVLQSEDKWYGVTYQEDKPVVQAGIKKLIDEGKYPVPLWK</sequence>
<dbReference type="EMBL" id="JAUSUR010000006">
    <property type="protein sequence ID" value="MDQ0362227.1"/>
    <property type="molecule type" value="Genomic_DNA"/>
</dbReference>
<dbReference type="Proteomes" id="UP001230220">
    <property type="component" value="Unassembled WGS sequence"/>
</dbReference>
<dbReference type="SUPFAM" id="SSF53448">
    <property type="entry name" value="Nucleotide-diphospho-sugar transferases"/>
    <property type="match status" value="1"/>
</dbReference>
<dbReference type="InterPro" id="IPR029044">
    <property type="entry name" value="Nucleotide-diphossugar_trans"/>
</dbReference>
<comment type="caution">
    <text evidence="2">The sequence shown here is derived from an EMBL/GenBank/DDBJ whole genome shotgun (WGS) entry which is preliminary data.</text>
</comment>
<evidence type="ECO:0000259" key="1">
    <source>
        <dbReference type="Pfam" id="PF00483"/>
    </source>
</evidence>
<proteinExistence type="predicted"/>
<keyword evidence="3" id="KW-1185">Reference proteome</keyword>
<dbReference type="Gene3D" id="3.90.550.10">
    <property type="entry name" value="Spore Coat Polysaccharide Biosynthesis Protein SpsA, Chain A"/>
    <property type="match status" value="1"/>
</dbReference>
<accession>A0ABU0E5S0</accession>
<evidence type="ECO:0000313" key="2">
    <source>
        <dbReference type="EMBL" id="MDQ0362227.1"/>
    </source>
</evidence>
<feature type="domain" description="Nucleotidyl transferase" evidence="1">
    <location>
        <begin position="7"/>
        <end position="176"/>
    </location>
</feature>
<gene>
    <name evidence="2" type="ORF">J2S15_002981</name>
</gene>
<dbReference type="Pfam" id="PF00483">
    <property type="entry name" value="NTP_transferase"/>
    <property type="match status" value="1"/>
</dbReference>
<evidence type="ECO:0000313" key="3">
    <source>
        <dbReference type="Proteomes" id="UP001230220"/>
    </source>
</evidence>
<dbReference type="InterPro" id="IPR005835">
    <property type="entry name" value="NTP_transferase_dom"/>
</dbReference>